<comment type="caution">
    <text evidence="1">The sequence shown here is derived from an EMBL/GenBank/DDBJ whole genome shotgun (WGS) entry which is preliminary data.</text>
</comment>
<sequence>MKLYIAGINHNDPVSRTGLIQWLHEIKAENQSEPDFIASEWDEEVYTKVAAQRSYLSQLIEKEWPDLNQKQIESISKTLAFEGDSHKGIFDNVNVLWLDHSRDVDQEAVDKFAILRLQTLKMHCNNDAKFNFIEELSRNLKKSECPDIPTTERDIKFASTIFAYVEKNKCEWGIIIVGSLHASEEEGAMRNQLEHKGYECIVKHF</sequence>
<dbReference type="EMBL" id="JAUSWA010000047">
    <property type="protein sequence ID" value="MDQ0496924.1"/>
    <property type="molecule type" value="Genomic_DNA"/>
</dbReference>
<evidence type="ECO:0008006" key="3">
    <source>
        <dbReference type="Google" id="ProtNLM"/>
    </source>
</evidence>
<name>A0ABU0L6M0_9BACL</name>
<dbReference type="RefSeq" id="WP_244315772.1">
    <property type="nucleotide sequence ID" value="NZ_CP045298.1"/>
</dbReference>
<gene>
    <name evidence="1" type="ORF">QOZ95_005124</name>
</gene>
<evidence type="ECO:0000313" key="2">
    <source>
        <dbReference type="Proteomes" id="UP001242811"/>
    </source>
</evidence>
<organism evidence="1 2">
    <name type="scientific">Paenibacillus brasilensis</name>
    <dbReference type="NCBI Taxonomy" id="128574"/>
    <lineage>
        <taxon>Bacteria</taxon>
        <taxon>Bacillati</taxon>
        <taxon>Bacillota</taxon>
        <taxon>Bacilli</taxon>
        <taxon>Bacillales</taxon>
        <taxon>Paenibacillaceae</taxon>
        <taxon>Paenibacillus</taxon>
    </lineage>
</organism>
<accession>A0ABU0L6M0</accession>
<keyword evidence="2" id="KW-1185">Reference proteome</keyword>
<protein>
    <recommendedName>
        <fullName evidence="3">Haem-binding uptake Tiki superfamily ChaN domain-containing protein</fullName>
    </recommendedName>
</protein>
<evidence type="ECO:0000313" key="1">
    <source>
        <dbReference type="EMBL" id="MDQ0496924.1"/>
    </source>
</evidence>
<reference evidence="1 2" key="1">
    <citation type="submission" date="2023-07" db="EMBL/GenBank/DDBJ databases">
        <title>Genomic Encyclopedia of Type Strains, Phase IV (KMG-IV): sequencing the most valuable type-strain genomes for metagenomic binning, comparative biology and taxonomic classification.</title>
        <authorList>
            <person name="Goeker M."/>
        </authorList>
    </citation>
    <scope>NUCLEOTIDE SEQUENCE [LARGE SCALE GENOMIC DNA]</scope>
    <source>
        <strain evidence="1 2">DSM 14914</strain>
    </source>
</reference>
<dbReference type="Proteomes" id="UP001242811">
    <property type="component" value="Unassembled WGS sequence"/>
</dbReference>
<proteinExistence type="predicted"/>